<organism evidence="1 2">
    <name type="scientific">Methylobacterium cerastii</name>
    <dbReference type="NCBI Taxonomy" id="932741"/>
    <lineage>
        <taxon>Bacteria</taxon>
        <taxon>Pseudomonadati</taxon>
        <taxon>Pseudomonadota</taxon>
        <taxon>Alphaproteobacteria</taxon>
        <taxon>Hyphomicrobiales</taxon>
        <taxon>Methylobacteriaceae</taxon>
        <taxon>Methylobacterium</taxon>
    </lineage>
</organism>
<comment type="caution">
    <text evidence="1">The sequence shown here is derived from an EMBL/GenBank/DDBJ whole genome shotgun (WGS) entry which is preliminary data.</text>
</comment>
<evidence type="ECO:0000313" key="1">
    <source>
        <dbReference type="EMBL" id="GJD47172.1"/>
    </source>
</evidence>
<accession>A0ABQ4QPI5</accession>
<evidence type="ECO:0000313" key="2">
    <source>
        <dbReference type="Proteomes" id="UP001055117"/>
    </source>
</evidence>
<sequence length="87" mass="9891">MDIEDREIEYAPLTGSVTRDGLTVDVKIYRFAGTDDPWQLEVVDDKNWSTVWDDQFQTAEDAYFAFNEAVEEDGMMSFLGDSGSTVH</sequence>
<dbReference type="RefSeq" id="WP_238273313.1">
    <property type="nucleotide sequence ID" value="NZ_BPQG01000121.1"/>
</dbReference>
<name>A0ABQ4QPI5_9HYPH</name>
<dbReference type="Proteomes" id="UP001055117">
    <property type="component" value="Unassembled WGS sequence"/>
</dbReference>
<reference evidence="1 2" key="1">
    <citation type="journal article" date="2021" name="Front. Microbiol.">
        <title>Comprehensive Comparative Genomics and Phenotyping of Methylobacterium Species.</title>
        <authorList>
            <person name="Alessa O."/>
            <person name="Ogura Y."/>
            <person name="Fujitani Y."/>
            <person name="Takami H."/>
            <person name="Hayashi T."/>
            <person name="Sahin N."/>
            <person name="Tani A."/>
        </authorList>
    </citation>
    <scope>NUCLEOTIDE SEQUENCE [LARGE SCALE GENOMIC DNA]</scope>
    <source>
        <strain evidence="1 2">DSM 23679</strain>
    </source>
</reference>
<keyword evidence="2" id="KW-1185">Reference proteome</keyword>
<proteinExistence type="predicted"/>
<gene>
    <name evidence="1" type="ORF">AFCDBAGC_5058</name>
</gene>
<dbReference type="EMBL" id="BPQG01000121">
    <property type="protein sequence ID" value="GJD47172.1"/>
    <property type="molecule type" value="Genomic_DNA"/>
</dbReference>
<protein>
    <submittedName>
        <fullName evidence="1">Uncharacterized protein</fullName>
    </submittedName>
</protein>